<dbReference type="GO" id="GO:0016853">
    <property type="term" value="F:isomerase activity"/>
    <property type="evidence" value="ECO:0007669"/>
    <property type="project" value="UniProtKB-KW"/>
</dbReference>
<evidence type="ECO:0000313" key="5">
    <source>
        <dbReference type="EMBL" id="PMB90858.1"/>
    </source>
</evidence>
<dbReference type="Proteomes" id="UP000243201">
    <property type="component" value="Unassembled WGS sequence"/>
</dbReference>
<keyword evidence="5" id="KW-0413">Isomerase</keyword>
<dbReference type="Gene3D" id="3.90.850.10">
    <property type="entry name" value="Fumarylacetoacetase-like, C-terminal domain"/>
    <property type="match status" value="1"/>
</dbReference>
<organism evidence="5 6">
    <name type="scientific">Varibaculum cambriense</name>
    <dbReference type="NCBI Taxonomy" id="184870"/>
    <lineage>
        <taxon>Bacteria</taxon>
        <taxon>Bacillati</taxon>
        <taxon>Actinomycetota</taxon>
        <taxon>Actinomycetes</taxon>
        <taxon>Actinomycetales</taxon>
        <taxon>Actinomycetaceae</taxon>
        <taxon>Varibaculum</taxon>
    </lineage>
</organism>
<dbReference type="EMBL" id="PNGC01000001">
    <property type="protein sequence ID" value="PMB90858.1"/>
    <property type="molecule type" value="Genomic_DNA"/>
</dbReference>
<accession>A0ABX4UT18</accession>
<evidence type="ECO:0000256" key="2">
    <source>
        <dbReference type="ARBA" id="ARBA00022723"/>
    </source>
</evidence>
<dbReference type="PANTHER" id="PTHR42796:SF4">
    <property type="entry name" value="FUMARYLACETOACETATE HYDROLASE DOMAIN-CONTAINING PROTEIN 2A"/>
    <property type="match status" value="1"/>
</dbReference>
<dbReference type="RefSeq" id="WP_102184096.1">
    <property type="nucleotide sequence ID" value="NZ_JASOZV010000057.1"/>
</dbReference>
<sequence length="253" mass="26052">MKIVRFRIDANPIYGALEDGSEQLVALKGDPLFQKAEPSGQLYNLEEARLLSPVIPRSKAVSCCANLAGKAAGAEWPPVAIKPNTAVIGPDDPIAIPTWGGGTARAFVGLAAVAKTICKNVAPEQVGSVIAGWTIGVDFASGGEDISFSQARAWDTSAAIGPWIVVGPGFNPDNVTISASVSGQEVASASSADFPLNAAEAFAKVSAMMTLLPGDVVIVGGIELPQPLRAGERLESAITGVGQMENMLVSANR</sequence>
<keyword evidence="6" id="KW-1185">Reference proteome</keyword>
<dbReference type="InterPro" id="IPR036663">
    <property type="entry name" value="Fumarylacetoacetase_C_sf"/>
</dbReference>
<evidence type="ECO:0000256" key="1">
    <source>
        <dbReference type="ARBA" id="ARBA00010211"/>
    </source>
</evidence>
<feature type="domain" description="Fumarylacetoacetase-like C-terminal" evidence="3">
    <location>
        <begin position="76"/>
        <end position="248"/>
    </location>
</feature>
<gene>
    <name evidence="5" type="ORF">CJ240_03895</name>
</gene>
<comment type="caution">
    <text evidence="5">The sequence shown here is derived from an EMBL/GenBank/DDBJ whole genome shotgun (WGS) entry which is preliminary data.</text>
</comment>
<dbReference type="InterPro" id="IPR011234">
    <property type="entry name" value="Fumarylacetoacetase-like_C"/>
</dbReference>
<dbReference type="Pfam" id="PF01557">
    <property type="entry name" value="FAA_hydrolase"/>
    <property type="match status" value="1"/>
</dbReference>
<proteinExistence type="inferred from homology"/>
<evidence type="ECO:0000259" key="3">
    <source>
        <dbReference type="Pfam" id="PF01557"/>
    </source>
</evidence>
<reference evidence="5 6" key="1">
    <citation type="submission" date="2017-09" db="EMBL/GenBank/DDBJ databases">
        <title>Bacterial strain isolated from the female urinary microbiota.</title>
        <authorList>
            <person name="Thomas-White K."/>
            <person name="Kumar N."/>
            <person name="Forster S."/>
            <person name="Putonti C."/>
            <person name="Lawley T."/>
            <person name="Wolfe A.J."/>
        </authorList>
    </citation>
    <scope>NUCLEOTIDE SEQUENCE [LARGE SCALE GENOMIC DNA]</scope>
    <source>
        <strain evidence="5 6">UMB0744</strain>
    </source>
</reference>
<protein>
    <submittedName>
        <fullName evidence="5">2-hydroxyhepta-2,4-diene-1,7-dioate isomerase</fullName>
    </submittedName>
</protein>
<feature type="domain" description="Rv2993c-like N-terminal" evidence="4">
    <location>
        <begin position="1"/>
        <end position="53"/>
    </location>
</feature>
<keyword evidence="2" id="KW-0479">Metal-binding</keyword>
<dbReference type="Gene3D" id="2.30.30.370">
    <property type="entry name" value="FAH"/>
    <property type="match status" value="1"/>
</dbReference>
<dbReference type="Pfam" id="PF10370">
    <property type="entry name" value="Rv2993c-like_N"/>
    <property type="match status" value="1"/>
</dbReference>
<dbReference type="InterPro" id="IPR018833">
    <property type="entry name" value="Rv2993c-like_N"/>
</dbReference>
<comment type="similarity">
    <text evidence="1">Belongs to the FAH family.</text>
</comment>
<evidence type="ECO:0000259" key="4">
    <source>
        <dbReference type="Pfam" id="PF10370"/>
    </source>
</evidence>
<dbReference type="PANTHER" id="PTHR42796">
    <property type="entry name" value="FUMARYLACETOACETATE HYDROLASE DOMAIN-CONTAINING PROTEIN 2A-RELATED"/>
    <property type="match status" value="1"/>
</dbReference>
<dbReference type="InterPro" id="IPR051121">
    <property type="entry name" value="FAH"/>
</dbReference>
<name>A0ABX4UT18_9ACTO</name>
<dbReference type="SUPFAM" id="SSF56529">
    <property type="entry name" value="FAH"/>
    <property type="match status" value="1"/>
</dbReference>
<evidence type="ECO:0000313" key="6">
    <source>
        <dbReference type="Proteomes" id="UP000243201"/>
    </source>
</evidence>